<dbReference type="PANTHER" id="PTHR16515">
    <property type="entry name" value="PR DOMAIN ZINC FINGER PROTEIN"/>
    <property type="match status" value="1"/>
</dbReference>
<dbReference type="FunFam" id="3.30.160.60:FF:000912">
    <property type="entry name" value="Zinc finger protein 660"/>
    <property type="match status" value="1"/>
</dbReference>
<dbReference type="PROSITE" id="PS50157">
    <property type="entry name" value="ZINC_FINGER_C2H2_2"/>
    <property type="match status" value="3"/>
</dbReference>
<keyword evidence="5" id="KW-0862">Zinc</keyword>
<keyword evidence="14" id="KW-1185">Reference proteome</keyword>
<dbReference type="Proteomes" id="UP000002852">
    <property type="component" value="Unassembled WGS sequence"/>
</dbReference>
<evidence type="ECO:0000256" key="2">
    <source>
        <dbReference type="ARBA" id="ARBA00022723"/>
    </source>
</evidence>
<dbReference type="InParanoid" id="A0A3B5R0M5"/>
<evidence type="ECO:0000256" key="1">
    <source>
        <dbReference type="ARBA" id="ARBA00004123"/>
    </source>
</evidence>
<evidence type="ECO:0000256" key="3">
    <source>
        <dbReference type="ARBA" id="ARBA00022737"/>
    </source>
</evidence>
<evidence type="ECO:0000256" key="4">
    <source>
        <dbReference type="ARBA" id="ARBA00022771"/>
    </source>
</evidence>
<sequence>TPHCFLVAAVPEKAASKMLQLECKVNIVFVWLLLHYVGFWVYLHVHLLSAGTDAVTDTQKAPNVTQHPKPSAGHQQPLFINSFMSSSSQQPCADSRRQEMQWNPQLTPAHATLQEGKQVVQNVASQNISASRNVKLHSFRNSSAKRFGCMQCGKGFRCFSQLEIHQRSHTGEKPFRCTLCGKRYAQKGHLYTHQRTHTGEKPYRCTICGKGFIQKCTLDMHQRTHTDRLHIYCKYWLITNLPKLRKTEQIYRPINLSLASLVSAATCC</sequence>
<reference evidence="13" key="4">
    <citation type="submission" date="2025-09" db="UniProtKB">
        <authorList>
            <consortium name="Ensembl"/>
        </authorList>
    </citation>
    <scope>IDENTIFICATION</scope>
    <source>
        <strain evidence="13">JP 163 A</strain>
    </source>
</reference>
<dbReference type="GO" id="GO:0010468">
    <property type="term" value="P:regulation of gene expression"/>
    <property type="evidence" value="ECO:0007669"/>
    <property type="project" value="TreeGrafter"/>
</dbReference>
<dbReference type="GO" id="GO:0005634">
    <property type="term" value="C:nucleus"/>
    <property type="evidence" value="ECO:0007669"/>
    <property type="project" value="UniProtKB-SubCell"/>
</dbReference>
<dbReference type="InterPro" id="IPR013087">
    <property type="entry name" value="Znf_C2H2_type"/>
</dbReference>
<comment type="subcellular location">
    <subcellularLocation>
        <location evidence="1">Nucleus</location>
    </subcellularLocation>
</comment>
<feature type="transmembrane region" description="Helical" evidence="11">
    <location>
        <begin position="25"/>
        <end position="43"/>
    </location>
</feature>
<keyword evidence="11" id="KW-1133">Transmembrane helix</keyword>
<evidence type="ECO:0000256" key="7">
    <source>
        <dbReference type="ARBA" id="ARBA00023125"/>
    </source>
</evidence>
<dbReference type="Gene3D" id="3.30.160.60">
    <property type="entry name" value="Classic Zinc Finger"/>
    <property type="match status" value="3"/>
</dbReference>
<keyword evidence="2" id="KW-0479">Metal-binding</keyword>
<dbReference type="PANTHER" id="PTHR16515:SF55">
    <property type="entry name" value="C2H2-TYPE DOMAIN-CONTAINING PROTEIN"/>
    <property type="match status" value="1"/>
</dbReference>
<keyword evidence="11" id="KW-0812">Transmembrane</keyword>
<organism evidence="13 14">
    <name type="scientific">Xiphophorus maculatus</name>
    <name type="common">Southern platyfish</name>
    <name type="synonym">Platypoecilus maculatus</name>
    <dbReference type="NCBI Taxonomy" id="8083"/>
    <lineage>
        <taxon>Eukaryota</taxon>
        <taxon>Metazoa</taxon>
        <taxon>Chordata</taxon>
        <taxon>Craniata</taxon>
        <taxon>Vertebrata</taxon>
        <taxon>Euteleostomi</taxon>
        <taxon>Actinopterygii</taxon>
        <taxon>Neopterygii</taxon>
        <taxon>Teleostei</taxon>
        <taxon>Neoteleostei</taxon>
        <taxon>Acanthomorphata</taxon>
        <taxon>Ovalentaria</taxon>
        <taxon>Atherinomorphae</taxon>
        <taxon>Cyprinodontiformes</taxon>
        <taxon>Poeciliidae</taxon>
        <taxon>Poeciliinae</taxon>
        <taxon>Xiphophorus</taxon>
    </lineage>
</organism>
<dbReference type="GO" id="GO:0003677">
    <property type="term" value="F:DNA binding"/>
    <property type="evidence" value="ECO:0007669"/>
    <property type="project" value="UniProtKB-KW"/>
</dbReference>
<reference evidence="14" key="2">
    <citation type="journal article" date="2013" name="Nat. Genet.">
        <title>The genome of the platyfish, Xiphophorus maculatus, provides insights into evolutionary adaptation and several complex traits.</title>
        <authorList>
            <person name="Schartl M."/>
            <person name="Walter R.B."/>
            <person name="Shen Y."/>
            <person name="Garcia T."/>
            <person name="Catchen J."/>
            <person name="Amores A."/>
            <person name="Braasch I."/>
            <person name="Chalopin D."/>
            <person name="Volff J.N."/>
            <person name="Lesch K.P."/>
            <person name="Bisazza A."/>
            <person name="Minx P."/>
            <person name="Hillier L."/>
            <person name="Wilson R.K."/>
            <person name="Fuerstenberg S."/>
            <person name="Boore J."/>
            <person name="Searle S."/>
            <person name="Postlethwait J.H."/>
            <person name="Warren W.C."/>
        </authorList>
    </citation>
    <scope>NUCLEOTIDE SEQUENCE [LARGE SCALE GENOMIC DNA]</scope>
    <source>
        <strain evidence="14">JP 163 A</strain>
    </source>
</reference>
<dbReference type="GeneTree" id="ENSGT01150000286934"/>
<dbReference type="GO" id="GO:0008270">
    <property type="term" value="F:zinc ion binding"/>
    <property type="evidence" value="ECO:0007669"/>
    <property type="project" value="UniProtKB-KW"/>
</dbReference>
<feature type="domain" description="C2H2-type" evidence="12">
    <location>
        <begin position="175"/>
        <end position="202"/>
    </location>
</feature>
<reference evidence="14" key="1">
    <citation type="submission" date="2012-01" db="EMBL/GenBank/DDBJ databases">
        <authorList>
            <person name="Walter R."/>
            <person name="Schartl M."/>
            <person name="Warren W."/>
        </authorList>
    </citation>
    <scope>NUCLEOTIDE SEQUENCE [LARGE SCALE GENOMIC DNA]</scope>
    <source>
        <strain evidence="14">JP 163 A</strain>
    </source>
</reference>
<dbReference type="Ensembl" id="ENSXMAT00000040398.1">
    <property type="protein sequence ID" value="ENSXMAP00000036230.1"/>
    <property type="gene ID" value="ENSXMAG00000027896.1"/>
</dbReference>
<feature type="domain" description="C2H2-type" evidence="12">
    <location>
        <begin position="147"/>
        <end position="174"/>
    </location>
</feature>
<evidence type="ECO:0000256" key="5">
    <source>
        <dbReference type="ARBA" id="ARBA00022833"/>
    </source>
</evidence>
<keyword evidence="9" id="KW-0539">Nucleus</keyword>
<keyword evidence="6" id="KW-0805">Transcription regulation</keyword>
<feature type="domain" description="C2H2-type" evidence="12">
    <location>
        <begin position="203"/>
        <end position="230"/>
    </location>
</feature>
<dbReference type="InterPro" id="IPR036236">
    <property type="entry name" value="Znf_C2H2_sf"/>
</dbReference>
<protein>
    <recommendedName>
        <fullName evidence="12">C2H2-type domain-containing protein</fullName>
    </recommendedName>
</protein>
<keyword evidence="11" id="KW-0472">Membrane</keyword>
<evidence type="ECO:0000256" key="6">
    <source>
        <dbReference type="ARBA" id="ARBA00023015"/>
    </source>
</evidence>
<dbReference type="SUPFAM" id="SSF57667">
    <property type="entry name" value="beta-beta-alpha zinc fingers"/>
    <property type="match status" value="2"/>
</dbReference>
<dbReference type="SMART" id="SM00355">
    <property type="entry name" value="ZnF_C2H2"/>
    <property type="match status" value="3"/>
</dbReference>
<reference evidence="13" key="3">
    <citation type="submission" date="2025-08" db="UniProtKB">
        <authorList>
            <consortium name="Ensembl"/>
        </authorList>
    </citation>
    <scope>IDENTIFICATION</scope>
    <source>
        <strain evidence="13">JP 163 A</strain>
    </source>
</reference>
<evidence type="ECO:0000256" key="10">
    <source>
        <dbReference type="PROSITE-ProRule" id="PRU00042"/>
    </source>
</evidence>
<evidence type="ECO:0000256" key="9">
    <source>
        <dbReference type="ARBA" id="ARBA00023242"/>
    </source>
</evidence>
<dbReference type="OMA" id="QQPLFTN"/>
<evidence type="ECO:0000256" key="11">
    <source>
        <dbReference type="SAM" id="Phobius"/>
    </source>
</evidence>
<name>A0A3B5R0M5_XIPMA</name>
<dbReference type="PROSITE" id="PS00028">
    <property type="entry name" value="ZINC_FINGER_C2H2_1"/>
    <property type="match status" value="3"/>
</dbReference>
<keyword evidence="3" id="KW-0677">Repeat</keyword>
<keyword evidence="7" id="KW-0238">DNA-binding</keyword>
<accession>A0A3B5R0M5</accession>
<keyword evidence="4 10" id="KW-0863">Zinc-finger</keyword>
<dbReference type="FunFam" id="3.30.160.60:FF:000022">
    <property type="entry name" value="zinc finger protein 383 isoform X1"/>
    <property type="match status" value="1"/>
</dbReference>
<proteinExistence type="predicted"/>
<evidence type="ECO:0000256" key="8">
    <source>
        <dbReference type="ARBA" id="ARBA00023163"/>
    </source>
</evidence>
<evidence type="ECO:0000313" key="13">
    <source>
        <dbReference type="Ensembl" id="ENSXMAP00000036230.1"/>
    </source>
</evidence>
<keyword evidence="8" id="KW-0804">Transcription</keyword>
<evidence type="ECO:0000259" key="12">
    <source>
        <dbReference type="PROSITE" id="PS50157"/>
    </source>
</evidence>
<dbReference type="FunFam" id="3.30.160.60:FF:000848">
    <property type="entry name" value="Zinc finger protein 35"/>
    <property type="match status" value="1"/>
</dbReference>
<dbReference type="InterPro" id="IPR050331">
    <property type="entry name" value="Zinc_finger"/>
</dbReference>
<evidence type="ECO:0000313" key="14">
    <source>
        <dbReference type="Proteomes" id="UP000002852"/>
    </source>
</evidence>
<dbReference type="AlphaFoldDB" id="A0A3B5R0M5"/>
<dbReference type="Pfam" id="PF00096">
    <property type="entry name" value="zf-C2H2"/>
    <property type="match status" value="2"/>
</dbReference>